<accession>A0A061D8Y7</accession>
<keyword evidence="1" id="KW-0472">Membrane</keyword>
<dbReference type="RefSeq" id="XP_012766386.1">
    <property type="nucleotide sequence ID" value="XM_012910932.1"/>
</dbReference>
<evidence type="ECO:0000313" key="2">
    <source>
        <dbReference type="EMBL" id="CDR94200.1"/>
    </source>
</evidence>
<keyword evidence="1" id="KW-1133">Transmembrane helix</keyword>
<dbReference type="EMBL" id="LK391707">
    <property type="protein sequence ID" value="CDR94200.1"/>
    <property type="molecule type" value="Genomic_DNA"/>
</dbReference>
<evidence type="ECO:0000256" key="1">
    <source>
        <dbReference type="SAM" id="Phobius"/>
    </source>
</evidence>
<reference evidence="3" key="1">
    <citation type="journal article" date="2014" name="Nucleic Acids Res.">
        <title>The evolutionary dynamics of variant antigen genes in Babesia reveal a history of genomic innovation underlying host-parasite interaction.</title>
        <authorList>
            <person name="Jackson A.P."/>
            <person name="Otto T.D."/>
            <person name="Darby A."/>
            <person name="Ramaprasad A."/>
            <person name="Xia D."/>
            <person name="Echaide I.E."/>
            <person name="Farber M."/>
            <person name="Gahlot S."/>
            <person name="Gamble J."/>
            <person name="Gupta D."/>
            <person name="Gupta Y."/>
            <person name="Jackson L."/>
            <person name="Malandrin L."/>
            <person name="Malas T.B."/>
            <person name="Moussa E."/>
            <person name="Nair M."/>
            <person name="Reid A.J."/>
            <person name="Sanders M."/>
            <person name="Sharma J."/>
            <person name="Tracey A."/>
            <person name="Quail M.A."/>
            <person name="Weir W."/>
            <person name="Wastling J.M."/>
            <person name="Hall N."/>
            <person name="Willadsen P."/>
            <person name="Lingelbach K."/>
            <person name="Shiels B."/>
            <person name="Tait A."/>
            <person name="Berriman M."/>
            <person name="Allred D.R."/>
            <person name="Pain A."/>
        </authorList>
    </citation>
    <scope>NUCLEOTIDE SEQUENCE [LARGE SCALE GENOMIC DNA]</scope>
    <source>
        <strain evidence="3">Bond</strain>
    </source>
</reference>
<protein>
    <submittedName>
        <fullName evidence="2">Uncharacterized protein</fullName>
    </submittedName>
</protein>
<keyword evidence="1" id="KW-0812">Transmembrane</keyword>
<dbReference type="OrthoDB" id="365988at2759"/>
<organism evidence="2 3">
    <name type="scientific">Babesia bigemina</name>
    <dbReference type="NCBI Taxonomy" id="5866"/>
    <lineage>
        <taxon>Eukaryota</taxon>
        <taxon>Sar</taxon>
        <taxon>Alveolata</taxon>
        <taxon>Apicomplexa</taxon>
        <taxon>Aconoidasida</taxon>
        <taxon>Piroplasmida</taxon>
        <taxon>Babesiidae</taxon>
        <taxon>Babesia</taxon>
    </lineage>
</organism>
<proteinExistence type="predicted"/>
<feature type="transmembrane region" description="Helical" evidence="1">
    <location>
        <begin position="256"/>
        <end position="276"/>
    </location>
</feature>
<evidence type="ECO:0000313" key="3">
    <source>
        <dbReference type="Proteomes" id="UP000033188"/>
    </source>
</evidence>
<gene>
    <name evidence="2" type="ORF">BBBOND_0105090</name>
</gene>
<dbReference type="STRING" id="5866.A0A061D8Y7"/>
<dbReference type="OMA" id="NDTRYVW"/>
<feature type="transmembrane region" description="Helical" evidence="1">
    <location>
        <begin position="288"/>
        <end position="310"/>
    </location>
</feature>
<dbReference type="GeneID" id="24562741"/>
<dbReference type="AlphaFoldDB" id="A0A061D8Y7"/>
<sequence length="311" mass="35589">MASLHDVRMSPKVMVPEYNFPIDYLKPTATAEQLDSLYFRERDGPTQVQPELGENIVYELCQLDASLEELFREGNADFTTHQQIHKFRLRVSRRISAFGGILRKLLLHSEESASANSLKFQSLHRFYVGRLMRHKNKLSGWWSRNERRYHTMCLSSFVSQAGAATELATEQDDVGDMCISSGVEGDESEVVLQLKATRNMMLNQISQMSATESSMLKSSNYIVRQEKILSALKQRFGSATRLLGSLRRKTLNRYGTVRLCYFTFLGMCLFIILRRFRVFKLAFNVSCVTYVLTFSVNEILHSCAAIFIAAE</sequence>
<dbReference type="Proteomes" id="UP000033188">
    <property type="component" value="Chromosome 1"/>
</dbReference>
<keyword evidence="3" id="KW-1185">Reference proteome</keyword>
<dbReference type="VEuPathDB" id="PiroplasmaDB:BBBOND_0105090"/>
<name>A0A061D8Y7_BABBI</name>
<dbReference type="KEGG" id="bbig:BBBOND_0105090"/>